<comment type="caution">
    <text evidence="1">The sequence shown here is derived from an EMBL/GenBank/DDBJ whole genome shotgun (WGS) entry which is preliminary data.</text>
</comment>
<dbReference type="Proteomes" id="UP000598032">
    <property type="component" value="Unassembled WGS sequence"/>
</dbReference>
<organism evidence="1 2">
    <name type="scientific">Paraburkholderia metrosideri</name>
    <dbReference type="NCBI Taxonomy" id="580937"/>
    <lineage>
        <taxon>Bacteria</taxon>
        <taxon>Pseudomonadati</taxon>
        <taxon>Pseudomonadota</taxon>
        <taxon>Betaproteobacteria</taxon>
        <taxon>Burkholderiales</taxon>
        <taxon>Burkholderiaceae</taxon>
        <taxon>Paraburkholderia</taxon>
    </lineage>
</organism>
<gene>
    <name evidence="1" type="ORF">LMG28140_06536</name>
</gene>
<evidence type="ECO:0000313" key="2">
    <source>
        <dbReference type="Proteomes" id="UP000598032"/>
    </source>
</evidence>
<sequence length="43" mass="4642">MPVGDVLLPPCEIAAAFLAIFLSRQDIETVNRVDGQVDRTTVA</sequence>
<evidence type="ECO:0000313" key="1">
    <source>
        <dbReference type="EMBL" id="CAD6559073.1"/>
    </source>
</evidence>
<keyword evidence="2" id="KW-1185">Reference proteome</keyword>
<proteinExistence type="predicted"/>
<name>A0ABM8P8F2_9BURK</name>
<protein>
    <submittedName>
        <fullName evidence="1">Uncharacterized protein</fullName>
    </submittedName>
</protein>
<reference evidence="1 2" key="1">
    <citation type="submission" date="2020-10" db="EMBL/GenBank/DDBJ databases">
        <authorList>
            <person name="Peeters C."/>
        </authorList>
    </citation>
    <scope>NUCLEOTIDE SEQUENCE [LARGE SCALE GENOMIC DNA]</scope>
    <source>
        <strain evidence="1 2">LMG 28140</strain>
    </source>
</reference>
<dbReference type="EMBL" id="CAJHCP010000023">
    <property type="protein sequence ID" value="CAD6559073.1"/>
    <property type="molecule type" value="Genomic_DNA"/>
</dbReference>
<accession>A0ABM8P8F2</accession>